<accession>A0A5N8VE73</accession>
<gene>
    <name evidence="1" type="ORF">FNH09_20520</name>
</gene>
<dbReference type="AlphaFoldDB" id="A0A5N8VE73"/>
<sequence length="218" mass="22867">MTAPDQPVSTDADAHSPASFLAAAAALKAIDDALRDAQHETPDTLGAGPAPEQALASLMLLRQVRERLAGWETGLIETARDAGASWADLASPLGVASRQAAERRYLRGRPGPAGTTGEQRVTATRQARAADRNTATWARRNAADLRRLAGQITALDHLAPEARSAQAALHTALGAADAAALIAPLTDMRPYLDARHTGLAESLDALEDRRTTTAADDT</sequence>
<organism evidence="1 2">
    <name type="scientific">Streptomyces adustus</name>
    <dbReference type="NCBI Taxonomy" id="1609272"/>
    <lineage>
        <taxon>Bacteria</taxon>
        <taxon>Bacillati</taxon>
        <taxon>Actinomycetota</taxon>
        <taxon>Actinomycetes</taxon>
        <taxon>Kitasatosporales</taxon>
        <taxon>Streptomycetaceae</taxon>
        <taxon>Streptomyces</taxon>
    </lineage>
</organism>
<reference evidence="1 2" key="1">
    <citation type="submission" date="2019-07" db="EMBL/GenBank/DDBJ databases">
        <title>New species of Amycolatopsis and Streptomyces.</title>
        <authorList>
            <person name="Duangmal K."/>
            <person name="Teo W.F.A."/>
            <person name="Lipun K."/>
        </authorList>
    </citation>
    <scope>NUCLEOTIDE SEQUENCE [LARGE SCALE GENOMIC DNA]</scope>
    <source>
        <strain evidence="1 2">NBRC 109810</strain>
    </source>
</reference>
<dbReference type="RefSeq" id="WP_162468852.1">
    <property type="nucleotide sequence ID" value="NZ_VJZD01000079.1"/>
</dbReference>
<protein>
    <submittedName>
        <fullName evidence="1">Type III effector protein</fullName>
    </submittedName>
</protein>
<evidence type="ECO:0000313" key="1">
    <source>
        <dbReference type="EMBL" id="MPY33543.1"/>
    </source>
</evidence>
<evidence type="ECO:0000313" key="2">
    <source>
        <dbReference type="Proteomes" id="UP000325849"/>
    </source>
</evidence>
<keyword evidence="2" id="KW-1185">Reference proteome</keyword>
<dbReference type="Proteomes" id="UP000325849">
    <property type="component" value="Unassembled WGS sequence"/>
</dbReference>
<name>A0A5N8VE73_9ACTN</name>
<proteinExistence type="predicted"/>
<dbReference type="EMBL" id="VJZD01000079">
    <property type="protein sequence ID" value="MPY33543.1"/>
    <property type="molecule type" value="Genomic_DNA"/>
</dbReference>
<comment type="caution">
    <text evidence="1">The sequence shown here is derived from an EMBL/GenBank/DDBJ whole genome shotgun (WGS) entry which is preliminary data.</text>
</comment>